<reference evidence="1 2" key="1">
    <citation type="submission" date="2017-01" db="EMBL/GenBank/DDBJ databases">
        <title>Complete Genome Sequence of Vibrio Parahaemolyticus Bacteriophage pTD1.</title>
        <authorList>
            <person name="Midorikawa Y."/>
            <person name="Sano M."/>
        </authorList>
    </citation>
    <scope>NUCLEOTIDE SEQUENCE [LARGE SCALE GENOMIC DNA]</scope>
    <source>
        <strain evidence="1">PTD1</strain>
    </source>
</reference>
<dbReference type="EMBL" id="AP017972">
    <property type="protein sequence ID" value="BAW98366.1"/>
    <property type="molecule type" value="Genomic_DNA"/>
</dbReference>
<dbReference type="OrthoDB" id="29640at10239"/>
<dbReference type="GeneID" id="40075173"/>
<organism evidence="1 2">
    <name type="scientific">Vibrio phage pTD1</name>
    <dbReference type="NCBI Taxonomy" id="1938577"/>
    <lineage>
        <taxon>Viruses</taxon>
        <taxon>Duplodnaviria</taxon>
        <taxon>Heunggongvirae</taxon>
        <taxon>Uroviricota</taxon>
        <taxon>Caudoviricetes</taxon>
        <taxon>Chimalliviridae</taxon>
        <taxon>Gorgonvirinae</taxon>
        <taxon>Tidunavirus</taxon>
        <taxon>Tidunavirus pTD1</taxon>
    </lineage>
</organism>
<keyword evidence="2" id="KW-1185">Reference proteome</keyword>
<sequence length="756" mass="82674">MSSDTKSGDVLELIVKRDDGLPDITVTTEPDGSWQLTAAPTPNIGPVKFTIHHGIRKVGEHTITFTGIPLTAEIISGTYPTMPFNADSVVTYQLKNEDGTNYTATEGEYISIHAEISGYEDLHIPIPTNGIVEVPWSKTSVGVENHELKNAAGGVLDEHISDYVAVGEVVPMYHRFSTKIGEVWTLFGTVKDVDGKAIAGIPVQVRSLSDEYPFETVLVSDEHGIVMVKLDSPAGTKTTSVEFEMSSGGKSDTVDVTWSSTARTIMGRIELDPVPTAVPEYTSLNLTGTLRNAAGAIMKTAFIFLYTKTEWGDLDFQTSEYTDNTGRFSINITPESGVCTYVVATAEDFIIKDIEGEVVPYVERLTNGTLKAPHGESLRIPMACRDRLDKVSGGTEVTFKYDSVDSAVVGTMVGDKDGLVYHTIPWSEINGQRELFAIIGERDVSIRVEGAAEGEVVPKSIKMISHPTHLHPYQPAIMGGYVFGSDGEVLTQRASVIARSGDFDTKHMFSTDDTGYFELSVPPQRPKASEPNKVYVGIGMEMSIVDVTWDDGTAPVYDFYRFDNPSFPDGVTNGDILTFTGKMRAMTWEDSTKDTGPIELTAKVVVDTEIVSTHTAMTEEDSSFSIDIIVPASGEKFDLWLSTPDGGHSDRMTIWVGPERVKKIEIVDPTPSSIAPGTTSLDVGCRYLDEFDNPISGDFITIYTRDLVNGGWTWCGNGLTNENGYMYTTAYIQPTDSLDLRFVVRRTEKMITIPVA</sequence>
<protein>
    <submittedName>
        <fullName evidence="1">Uncharacterized protein</fullName>
    </submittedName>
</protein>
<dbReference type="Proteomes" id="UP000221243">
    <property type="component" value="Segment"/>
</dbReference>
<evidence type="ECO:0000313" key="1">
    <source>
        <dbReference type="EMBL" id="BAW98366.1"/>
    </source>
</evidence>
<dbReference type="KEGG" id="vg:40075173"/>
<proteinExistence type="predicted"/>
<evidence type="ECO:0000313" key="2">
    <source>
        <dbReference type="Proteomes" id="UP000221243"/>
    </source>
</evidence>
<accession>A0A1Q2U328</accession>
<name>A0A1Q2U328_9CAUD</name>
<dbReference type="RefSeq" id="YP_009599444.1">
    <property type="nucleotide sequence ID" value="NC_041916.1"/>
</dbReference>